<keyword evidence="6 7" id="KW-0694">RNA-binding</keyword>
<dbReference type="GO" id="GO:0000049">
    <property type="term" value="F:tRNA binding"/>
    <property type="evidence" value="ECO:0007669"/>
    <property type="project" value="UniProtKB-UniRule"/>
</dbReference>
<protein>
    <recommendedName>
        <fullName evidence="7 8">Ribonuclease P protein component</fullName>
        <shortName evidence="7">RNase P protein</shortName>
        <shortName evidence="7">RNaseP protein</shortName>
        <ecNumber evidence="7 8">3.1.26.5</ecNumber>
    </recommendedName>
    <alternativeName>
        <fullName evidence="7">Protein C5</fullName>
    </alternativeName>
</protein>
<dbReference type="GeneID" id="78257064"/>
<evidence type="ECO:0000256" key="7">
    <source>
        <dbReference type="HAMAP-Rule" id="MF_00227"/>
    </source>
</evidence>
<name>A0A350P747_9ALTE</name>
<dbReference type="GO" id="GO:0030677">
    <property type="term" value="C:ribonuclease P complex"/>
    <property type="evidence" value="ECO:0007669"/>
    <property type="project" value="TreeGrafter"/>
</dbReference>
<dbReference type="HAMAP" id="MF_00227">
    <property type="entry name" value="RNase_P"/>
    <property type="match status" value="1"/>
</dbReference>
<gene>
    <name evidence="7" type="primary">rnpA</name>
    <name evidence="9" type="ORF">DCW74_15425</name>
</gene>
<evidence type="ECO:0000256" key="6">
    <source>
        <dbReference type="ARBA" id="ARBA00022884"/>
    </source>
</evidence>
<keyword evidence="2 7" id="KW-0819">tRNA processing</keyword>
<dbReference type="PANTHER" id="PTHR33992">
    <property type="entry name" value="RIBONUCLEASE P PROTEIN COMPONENT"/>
    <property type="match status" value="1"/>
</dbReference>
<dbReference type="EMBL" id="DNAN01000542">
    <property type="protein sequence ID" value="HAW77114.1"/>
    <property type="molecule type" value="Genomic_DNA"/>
</dbReference>
<dbReference type="Gene3D" id="3.30.230.10">
    <property type="match status" value="1"/>
</dbReference>
<evidence type="ECO:0000313" key="9">
    <source>
        <dbReference type="EMBL" id="HAW77114.1"/>
    </source>
</evidence>
<comment type="similarity">
    <text evidence="7">Belongs to the RnpA family.</text>
</comment>
<organism evidence="9 10">
    <name type="scientific">Alteromonas australica</name>
    <dbReference type="NCBI Taxonomy" id="589873"/>
    <lineage>
        <taxon>Bacteria</taxon>
        <taxon>Pseudomonadati</taxon>
        <taxon>Pseudomonadota</taxon>
        <taxon>Gammaproteobacteria</taxon>
        <taxon>Alteromonadales</taxon>
        <taxon>Alteromonadaceae</taxon>
        <taxon>Alteromonas/Salinimonas group</taxon>
        <taxon>Alteromonas</taxon>
    </lineage>
</organism>
<evidence type="ECO:0000256" key="2">
    <source>
        <dbReference type="ARBA" id="ARBA00022694"/>
    </source>
</evidence>
<dbReference type="RefSeq" id="WP_044449170.1">
    <property type="nucleotide sequence ID" value="NZ_CAJXAX010000006.1"/>
</dbReference>
<dbReference type="STRING" id="589873.EP12_20130"/>
<dbReference type="GO" id="GO:0001682">
    <property type="term" value="P:tRNA 5'-leader removal"/>
    <property type="evidence" value="ECO:0007669"/>
    <property type="project" value="UniProtKB-UniRule"/>
</dbReference>
<comment type="catalytic activity">
    <reaction evidence="7">
        <text>Endonucleolytic cleavage of RNA, removing 5'-extranucleotides from tRNA precursor.</text>
        <dbReference type="EC" id="3.1.26.5"/>
    </reaction>
</comment>
<evidence type="ECO:0000313" key="10">
    <source>
        <dbReference type="Proteomes" id="UP000263517"/>
    </source>
</evidence>
<evidence type="ECO:0000256" key="8">
    <source>
        <dbReference type="NCBIfam" id="TIGR00188"/>
    </source>
</evidence>
<dbReference type="PANTHER" id="PTHR33992:SF1">
    <property type="entry name" value="RIBONUCLEASE P PROTEIN COMPONENT"/>
    <property type="match status" value="1"/>
</dbReference>
<dbReference type="SUPFAM" id="SSF54211">
    <property type="entry name" value="Ribosomal protein S5 domain 2-like"/>
    <property type="match status" value="1"/>
</dbReference>
<dbReference type="KEGG" id="aaus:EP12_20130"/>
<keyword evidence="3 7" id="KW-0540">Nuclease</keyword>
<dbReference type="GO" id="GO:0042781">
    <property type="term" value="F:3'-tRNA processing endoribonuclease activity"/>
    <property type="evidence" value="ECO:0007669"/>
    <property type="project" value="TreeGrafter"/>
</dbReference>
<keyword evidence="5 7" id="KW-0378">Hydrolase</keyword>
<evidence type="ECO:0000256" key="1">
    <source>
        <dbReference type="ARBA" id="ARBA00002663"/>
    </source>
</evidence>
<reference evidence="9 10" key="1">
    <citation type="journal article" date="2018" name="Nat. Biotechnol.">
        <title>A standardized bacterial taxonomy based on genome phylogeny substantially revises the tree of life.</title>
        <authorList>
            <person name="Parks D.H."/>
            <person name="Chuvochina M."/>
            <person name="Waite D.W."/>
            <person name="Rinke C."/>
            <person name="Skarshewski A."/>
            <person name="Chaumeil P.A."/>
            <person name="Hugenholtz P."/>
        </authorList>
    </citation>
    <scope>NUCLEOTIDE SEQUENCE [LARGE SCALE GENOMIC DNA]</scope>
    <source>
        <strain evidence="9">UBA11978</strain>
    </source>
</reference>
<keyword evidence="4 7" id="KW-0255">Endonuclease</keyword>
<dbReference type="InterPro" id="IPR020568">
    <property type="entry name" value="Ribosomal_Su5_D2-typ_SF"/>
</dbReference>
<comment type="subunit">
    <text evidence="7">Consists of a catalytic RNA component (M1 or rnpB) and a protein subunit.</text>
</comment>
<dbReference type="InterPro" id="IPR014721">
    <property type="entry name" value="Ribsml_uS5_D2-typ_fold_subgr"/>
</dbReference>
<dbReference type="Pfam" id="PF00825">
    <property type="entry name" value="Ribonuclease_P"/>
    <property type="match status" value="1"/>
</dbReference>
<dbReference type="GO" id="GO:0004526">
    <property type="term" value="F:ribonuclease P activity"/>
    <property type="evidence" value="ECO:0007669"/>
    <property type="project" value="UniProtKB-UniRule"/>
</dbReference>
<dbReference type="AlphaFoldDB" id="A0A350P747"/>
<comment type="caution">
    <text evidence="9">The sequence shown here is derived from an EMBL/GenBank/DDBJ whole genome shotgun (WGS) entry which is preliminary data.</text>
</comment>
<evidence type="ECO:0000256" key="5">
    <source>
        <dbReference type="ARBA" id="ARBA00022801"/>
    </source>
</evidence>
<dbReference type="OrthoDB" id="9796422at2"/>
<proteinExistence type="inferred from homology"/>
<evidence type="ECO:0000256" key="3">
    <source>
        <dbReference type="ARBA" id="ARBA00022722"/>
    </source>
</evidence>
<dbReference type="InterPro" id="IPR020539">
    <property type="entry name" value="RNase_P_CS"/>
</dbReference>
<dbReference type="NCBIfam" id="TIGR00188">
    <property type="entry name" value="rnpA"/>
    <property type="match status" value="1"/>
</dbReference>
<dbReference type="InterPro" id="IPR000100">
    <property type="entry name" value="RNase_P"/>
</dbReference>
<sequence>MGENHFSRELRLLTPTHFTYVFDNAIPAVSPSFTILARTNSRNNPRLGITLAKKRIRKAHDRNRLKRLIRESFRHKQHDLPNVDIIVIGKTGADKLSNQEVYANLDKLWKRLTKRCNAS</sequence>
<accession>A0A350P747</accession>
<evidence type="ECO:0000256" key="4">
    <source>
        <dbReference type="ARBA" id="ARBA00022759"/>
    </source>
</evidence>
<dbReference type="Proteomes" id="UP000263517">
    <property type="component" value="Unassembled WGS sequence"/>
</dbReference>
<comment type="function">
    <text evidence="1 7">RNaseP catalyzes the removal of the 5'-leader sequence from pre-tRNA to produce the mature 5'-terminus. It can also cleave other RNA substrates such as 4.5S RNA. The protein component plays an auxiliary but essential role in vivo by binding to the 5'-leader sequence and broadening the substrate specificity of the ribozyme.</text>
</comment>
<dbReference type="PROSITE" id="PS00648">
    <property type="entry name" value="RIBONUCLEASE_P"/>
    <property type="match status" value="1"/>
</dbReference>
<dbReference type="EC" id="3.1.26.5" evidence="7 8"/>